<name>A0AAV2T025_CALDB</name>
<dbReference type="AlphaFoldDB" id="A0AAV2T025"/>
<sequence>MPVRIYESVSQSRHYHPTGPFLNWLILASLCLALCFSWASRSGLDAMRISLLVIGVVRFYIYPQSAQKASSFNKKSGGPLIFSAARSSFPPQLYLHTARSVPLAHCTLAFGT</sequence>
<proteinExistence type="predicted"/>
<keyword evidence="1" id="KW-0472">Membrane</keyword>
<reference evidence="2" key="1">
    <citation type="submission" date="2024-06" db="EMBL/GenBank/DDBJ databases">
        <authorList>
            <person name="Liu X."/>
            <person name="Lenzi L."/>
            <person name="Haldenby T S."/>
            <person name="Uol C."/>
        </authorList>
    </citation>
    <scope>NUCLEOTIDE SEQUENCE</scope>
</reference>
<feature type="transmembrane region" description="Helical" evidence="1">
    <location>
        <begin position="46"/>
        <end position="62"/>
    </location>
</feature>
<gene>
    <name evidence="2" type="ORF">CDAUBV1_LOCUS304</name>
</gene>
<evidence type="ECO:0000256" key="1">
    <source>
        <dbReference type="SAM" id="Phobius"/>
    </source>
</evidence>
<protein>
    <submittedName>
        <fullName evidence="2">Uncharacterized protein</fullName>
    </submittedName>
</protein>
<evidence type="ECO:0000313" key="2">
    <source>
        <dbReference type="EMBL" id="CAL5129376.1"/>
    </source>
</evidence>
<dbReference type="EMBL" id="CAXLJL010000001">
    <property type="protein sequence ID" value="CAL5129376.1"/>
    <property type="molecule type" value="Genomic_DNA"/>
</dbReference>
<organism evidence="2 3">
    <name type="scientific">Calicophoron daubneyi</name>
    <name type="common">Rumen fluke</name>
    <name type="synonym">Paramphistomum daubneyi</name>
    <dbReference type="NCBI Taxonomy" id="300641"/>
    <lineage>
        <taxon>Eukaryota</taxon>
        <taxon>Metazoa</taxon>
        <taxon>Spiralia</taxon>
        <taxon>Lophotrochozoa</taxon>
        <taxon>Platyhelminthes</taxon>
        <taxon>Trematoda</taxon>
        <taxon>Digenea</taxon>
        <taxon>Plagiorchiida</taxon>
        <taxon>Pronocephalata</taxon>
        <taxon>Paramphistomoidea</taxon>
        <taxon>Paramphistomidae</taxon>
        <taxon>Calicophoron</taxon>
    </lineage>
</organism>
<accession>A0AAV2T025</accession>
<comment type="caution">
    <text evidence="2">The sequence shown here is derived from an EMBL/GenBank/DDBJ whole genome shotgun (WGS) entry which is preliminary data.</text>
</comment>
<feature type="transmembrane region" description="Helical" evidence="1">
    <location>
        <begin position="21"/>
        <end position="40"/>
    </location>
</feature>
<keyword evidence="1" id="KW-1133">Transmembrane helix</keyword>
<keyword evidence="1" id="KW-0812">Transmembrane</keyword>
<dbReference type="Proteomes" id="UP001497525">
    <property type="component" value="Unassembled WGS sequence"/>
</dbReference>
<evidence type="ECO:0000313" key="3">
    <source>
        <dbReference type="Proteomes" id="UP001497525"/>
    </source>
</evidence>